<accession>A0ABV0A8G5</accession>
<proteinExistence type="predicted"/>
<sequence>MTDLLRRAAAALERLPPDRQDVIARGELVTNEEVKTKFRSFVR</sequence>
<protein>
    <submittedName>
        <fullName evidence="1">Uncharacterized protein</fullName>
    </submittedName>
</protein>
<evidence type="ECO:0000313" key="1">
    <source>
        <dbReference type="EMBL" id="MEN3238854.1"/>
    </source>
</evidence>
<dbReference type="EMBL" id="JAQYXP010000008">
    <property type="protein sequence ID" value="MEN3238854.1"/>
    <property type="molecule type" value="Genomic_DNA"/>
</dbReference>
<comment type="caution">
    <text evidence="1">The sequence shown here is derived from an EMBL/GenBank/DDBJ whole genome shotgun (WGS) entry which is preliminary data.</text>
</comment>
<name>A0ABV0A8G5_9HYPH</name>
<reference evidence="1 2" key="1">
    <citation type="journal article" date="2023" name="PLoS ONE">
        <title>Complete genome assembly of Hawai'i environmental nontuberculous mycobacteria reveals unexpected co-isolation with methylobacteria.</title>
        <authorList>
            <person name="Hendrix J."/>
            <person name="Epperson L.E."/>
            <person name="Tong E.I."/>
            <person name="Chan Y.L."/>
            <person name="Hasan N.A."/>
            <person name="Dawrs S.N."/>
            <person name="Norton G.J."/>
            <person name="Virdi R."/>
            <person name="Crooks J.L."/>
            <person name="Chan E.D."/>
            <person name="Honda J.R."/>
            <person name="Strong M."/>
        </authorList>
    </citation>
    <scope>NUCLEOTIDE SEQUENCE [LARGE SCALE GENOMIC DNA]</scope>
    <source>
        <strain evidence="1 2">NJH_HI04-1</strain>
    </source>
</reference>
<dbReference type="Proteomes" id="UP001407347">
    <property type="component" value="Unassembled WGS sequence"/>
</dbReference>
<dbReference type="RefSeq" id="WP_280141917.1">
    <property type="nucleotide sequence ID" value="NZ_JAQYXP010000008.1"/>
</dbReference>
<keyword evidence="2" id="KW-1185">Reference proteome</keyword>
<organism evidence="1 2">
    <name type="scientific">Methylobacterium ajmalii</name>
    <dbReference type="NCBI Taxonomy" id="2738439"/>
    <lineage>
        <taxon>Bacteria</taxon>
        <taxon>Pseudomonadati</taxon>
        <taxon>Pseudomonadota</taxon>
        <taxon>Alphaproteobacteria</taxon>
        <taxon>Hyphomicrobiales</taxon>
        <taxon>Methylobacteriaceae</taxon>
        <taxon>Methylobacterium</taxon>
    </lineage>
</organism>
<evidence type="ECO:0000313" key="2">
    <source>
        <dbReference type="Proteomes" id="UP001407347"/>
    </source>
</evidence>
<gene>
    <name evidence="1" type="ORF">PUR29_36075</name>
</gene>